<name>A0A841MJL6_9BACT</name>
<keyword evidence="2" id="KW-1185">Reference proteome</keyword>
<dbReference type="Proteomes" id="UP000588604">
    <property type="component" value="Unassembled WGS sequence"/>
</dbReference>
<dbReference type="EMBL" id="JACIJO010000004">
    <property type="protein sequence ID" value="MBB6328492.1"/>
    <property type="molecule type" value="Genomic_DNA"/>
</dbReference>
<protein>
    <submittedName>
        <fullName evidence="1">Uncharacterized protein</fullName>
    </submittedName>
</protein>
<comment type="caution">
    <text evidence="1">The sequence shown here is derived from an EMBL/GenBank/DDBJ whole genome shotgun (WGS) entry which is preliminary data.</text>
</comment>
<evidence type="ECO:0000313" key="2">
    <source>
        <dbReference type="Proteomes" id="UP000588604"/>
    </source>
</evidence>
<accession>A0A841MJL6</accession>
<sequence>MKTTIFIFDLFLTSFQIFSQQLECACDNMEIAEENRYKCETQYFQNGSSLYWQWNCDSSWLTFENKEKVILKSCENETVYGCQRAGLEFLKEYNNYLLFQYKWITGCCASPDMVFISKETGKEIERISQEQFVWGDIDKDYLLYFSDSTYTSLILLDHLTDKKNKLEFAPNQIDNSVIENQVLRLTDLFENIEKNENLLTFDFRSDDGALTSKRIEMK</sequence>
<proteinExistence type="predicted"/>
<organism evidence="1 2">
    <name type="scientific">Algoriphagus iocasae</name>
    <dbReference type="NCBI Taxonomy" id="1836499"/>
    <lineage>
        <taxon>Bacteria</taxon>
        <taxon>Pseudomonadati</taxon>
        <taxon>Bacteroidota</taxon>
        <taxon>Cytophagia</taxon>
        <taxon>Cytophagales</taxon>
        <taxon>Cyclobacteriaceae</taxon>
        <taxon>Algoriphagus</taxon>
    </lineage>
</organism>
<gene>
    <name evidence="1" type="ORF">FHS59_004148</name>
</gene>
<reference evidence="1 2" key="1">
    <citation type="submission" date="2020-08" db="EMBL/GenBank/DDBJ databases">
        <title>Genomic Encyclopedia of Type Strains, Phase IV (KMG-IV): sequencing the most valuable type-strain genomes for metagenomic binning, comparative biology and taxonomic classification.</title>
        <authorList>
            <person name="Goeker M."/>
        </authorList>
    </citation>
    <scope>NUCLEOTIDE SEQUENCE [LARGE SCALE GENOMIC DNA]</scope>
    <source>
        <strain evidence="1 2">DSM 102044</strain>
    </source>
</reference>
<evidence type="ECO:0000313" key="1">
    <source>
        <dbReference type="EMBL" id="MBB6328492.1"/>
    </source>
</evidence>
<dbReference type="RefSeq" id="WP_184497640.1">
    <property type="nucleotide sequence ID" value="NZ_JACIJO010000004.1"/>
</dbReference>
<dbReference type="AlphaFoldDB" id="A0A841MJL6"/>